<dbReference type="Proteomes" id="UP001500507">
    <property type="component" value="Unassembled WGS sequence"/>
</dbReference>
<keyword evidence="2" id="KW-1185">Reference proteome</keyword>
<comment type="caution">
    <text evidence="1">The sequence shown here is derived from an EMBL/GenBank/DDBJ whole genome shotgun (WGS) entry which is preliminary data.</text>
</comment>
<accession>A0ABP3XVR3</accession>
<gene>
    <name evidence="1" type="ORF">GCM10009117_15100</name>
</gene>
<dbReference type="EMBL" id="BAAAFG010000014">
    <property type="protein sequence ID" value="GAA0872363.1"/>
    <property type="molecule type" value="Genomic_DNA"/>
</dbReference>
<protein>
    <submittedName>
        <fullName evidence="1">Uncharacterized protein</fullName>
    </submittedName>
</protein>
<evidence type="ECO:0000313" key="1">
    <source>
        <dbReference type="EMBL" id="GAA0872363.1"/>
    </source>
</evidence>
<dbReference type="RefSeq" id="WP_343765581.1">
    <property type="nucleotide sequence ID" value="NZ_BAAAFG010000014.1"/>
</dbReference>
<organism evidence="1 2">
    <name type="scientific">Gangjinia marincola</name>
    <dbReference type="NCBI Taxonomy" id="578463"/>
    <lineage>
        <taxon>Bacteria</taxon>
        <taxon>Pseudomonadati</taxon>
        <taxon>Bacteroidota</taxon>
        <taxon>Flavobacteriia</taxon>
        <taxon>Flavobacteriales</taxon>
        <taxon>Flavobacteriaceae</taxon>
        <taxon>Gangjinia</taxon>
    </lineage>
</organism>
<reference evidence="2" key="1">
    <citation type="journal article" date="2019" name="Int. J. Syst. Evol. Microbiol.">
        <title>The Global Catalogue of Microorganisms (GCM) 10K type strain sequencing project: providing services to taxonomists for standard genome sequencing and annotation.</title>
        <authorList>
            <consortium name="The Broad Institute Genomics Platform"/>
            <consortium name="The Broad Institute Genome Sequencing Center for Infectious Disease"/>
            <person name="Wu L."/>
            <person name="Ma J."/>
        </authorList>
    </citation>
    <scope>NUCLEOTIDE SEQUENCE [LARGE SCALE GENOMIC DNA]</scope>
    <source>
        <strain evidence="2">JCM 16082</strain>
    </source>
</reference>
<proteinExistence type="predicted"/>
<sequence length="458" mass="52397">MKYIIAFTSLILSMIFVKPEPLLKYDLDKGVKIISTYSGKFNSINIFHSIITKNKNTDTYSIKTFIKNQSKVTEFSNEKSPTEPEILAHHFLNDNLYIIVKNEMHLMAIEINPAEKKSKLEKLGALEEAEYVANISDRTIIFNTDKDENRIEVYAVAGNNLEKSIISYPEGFKEKRAFVGPIDYINQSKYVESGSNNSANLYQLNDQSLAMVLSDEEKNLTVMAIGNSNNNSQKASKTYAFDTEVTEAIDGDYYVYDNKLFKLGLTKEKIAMSIFDVTNGQLLKSISMDDFIANSNATQKEVEKYAKKLKRSAFDPVLTVNENSDGNYIVRIDYVDNRVYNYDFMFHQQMMMQQQMMNNSIPKFGPNPPEAYIETSLTADEGNSFKFVLSPDLEFKSNSNLRPAVKDYENRDQLNKQINHKNRSKVTGVFTKNTLHLAYYNTYKGEVTIAEEPREVED</sequence>
<name>A0ABP3XVR3_9FLAO</name>
<evidence type="ECO:0000313" key="2">
    <source>
        <dbReference type="Proteomes" id="UP001500507"/>
    </source>
</evidence>